<keyword evidence="5" id="KW-0521">NADP</keyword>
<comment type="cofactor">
    <cofactor evidence="1">
        <name>FMN</name>
        <dbReference type="ChEBI" id="CHEBI:58210"/>
    </cofactor>
</comment>
<dbReference type="EMBL" id="JBHUPA010000007">
    <property type="protein sequence ID" value="MFD2962456.1"/>
    <property type="molecule type" value="Genomic_DNA"/>
</dbReference>
<dbReference type="PANTHER" id="PTHR43673:SF2">
    <property type="entry name" value="NITROREDUCTASE"/>
    <property type="match status" value="1"/>
</dbReference>
<dbReference type="InterPro" id="IPR029479">
    <property type="entry name" value="Nitroreductase"/>
</dbReference>
<accession>A0ABW6B2F8</accession>
<protein>
    <submittedName>
        <fullName evidence="8">Nitroreductase family protein</fullName>
    </submittedName>
</protein>
<evidence type="ECO:0000256" key="6">
    <source>
        <dbReference type="ARBA" id="ARBA00023002"/>
    </source>
</evidence>
<name>A0ABW6B2F8_9SPHI</name>
<dbReference type="PANTHER" id="PTHR43673">
    <property type="entry name" value="NAD(P)H NITROREDUCTASE YDGI-RELATED"/>
    <property type="match status" value="1"/>
</dbReference>
<reference evidence="9" key="1">
    <citation type="journal article" date="2019" name="Int. J. Syst. Evol. Microbiol.">
        <title>The Global Catalogue of Microorganisms (GCM) 10K type strain sequencing project: providing services to taxonomists for standard genome sequencing and annotation.</title>
        <authorList>
            <consortium name="The Broad Institute Genomics Platform"/>
            <consortium name="The Broad Institute Genome Sequencing Center for Infectious Disease"/>
            <person name="Wu L."/>
            <person name="Ma J."/>
        </authorList>
    </citation>
    <scope>NUCLEOTIDE SEQUENCE [LARGE SCALE GENOMIC DNA]</scope>
    <source>
        <strain evidence="9">KCTC 23098</strain>
    </source>
</reference>
<evidence type="ECO:0000256" key="4">
    <source>
        <dbReference type="ARBA" id="ARBA00022643"/>
    </source>
</evidence>
<evidence type="ECO:0000313" key="9">
    <source>
        <dbReference type="Proteomes" id="UP001597560"/>
    </source>
</evidence>
<dbReference type="CDD" id="cd02149">
    <property type="entry name" value="NfsB-like"/>
    <property type="match status" value="1"/>
</dbReference>
<evidence type="ECO:0000256" key="1">
    <source>
        <dbReference type="ARBA" id="ARBA00001917"/>
    </source>
</evidence>
<evidence type="ECO:0000313" key="8">
    <source>
        <dbReference type="EMBL" id="MFD2962456.1"/>
    </source>
</evidence>
<organism evidence="8 9">
    <name type="scientific">Olivibacter jilunii</name>
    <dbReference type="NCBI Taxonomy" id="985016"/>
    <lineage>
        <taxon>Bacteria</taxon>
        <taxon>Pseudomonadati</taxon>
        <taxon>Bacteroidota</taxon>
        <taxon>Sphingobacteriia</taxon>
        <taxon>Sphingobacteriales</taxon>
        <taxon>Sphingobacteriaceae</taxon>
        <taxon>Olivibacter</taxon>
    </lineage>
</organism>
<evidence type="ECO:0000259" key="7">
    <source>
        <dbReference type="Pfam" id="PF00881"/>
    </source>
</evidence>
<proteinExistence type="inferred from homology"/>
<comment type="caution">
    <text evidence="8">The sequence shown here is derived from an EMBL/GenBank/DDBJ whole genome shotgun (WGS) entry which is preliminary data.</text>
</comment>
<evidence type="ECO:0000256" key="3">
    <source>
        <dbReference type="ARBA" id="ARBA00022630"/>
    </source>
</evidence>
<dbReference type="Pfam" id="PF00881">
    <property type="entry name" value="Nitroreductase"/>
    <property type="match status" value="1"/>
</dbReference>
<sequence length="209" mass="23148">MELINHLKWRYATKKYSTEKVSEEKINQILEAINLTASSCGIQPYRVLVVSNPEIRAKLGAGSFNGQIVNSSHLLVFAAFNEISTTYIEEYIKMAEKQRNLPEGGMANFTEKLVNYFSANTAEANAIWASKQAYIGLGTALLAAAELKIDSTPMEGFDAAQFDEVLGLKEKGLHTAVILSLGYRDAENDYLVDMPKVRLPIEEFSAFVA</sequence>
<dbReference type="Proteomes" id="UP001597560">
    <property type="component" value="Unassembled WGS sequence"/>
</dbReference>
<dbReference type="RefSeq" id="WP_377610660.1">
    <property type="nucleotide sequence ID" value="NZ_JAHVDN010000001.1"/>
</dbReference>
<keyword evidence="6" id="KW-0560">Oxidoreductase</keyword>
<keyword evidence="4" id="KW-0288">FMN</keyword>
<evidence type="ECO:0000256" key="5">
    <source>
        <dbReference type="ARBA" id="ARBA00022857"/>
    </source>
</evidence>
<dbReference type="SUPFAM" id="SSF55469">
    <property type="entry name" value="FMN-dependent nitroreductase-like"/>
    <property type="match status" value="1"/>
</dbReference>
<evidence type="ECO:0000256" key="2">
    <source>
        <dbReference type="ARBA" id="ARBA00007118"/>
    </source>
</evidence>
<keyword evidence="9" id="KW-1185">Reference proteome</keyword>
<feature type="domain" description="Nitroreductase" evidence="7">
    <location>
        <begin position="7"/>
        <end position="183"/>
    </location>
</feature>
<dbReference type="InterPro" id="IPR033878">
    <property type="entry name" value="NfsB-like"/>
</dbReference>
<dbReference type="InterPro" id="IPR000415">
    <property type="entry name" value="Nitroreductase-like"/>
</dbReference>
<gene>
    <name evidence="8" type="ORF">ACFS6J_11715</name>
</gene>
<dbReference type="Gene3D" id="3.40.109.10">
    <property type="entry name" value="NADH Oxidase"/>
    <property type="match status" value="1"/>
</dbReference>
<comment type="similarity">
    <text evidence="2">Belongs to the nitroreductase family.</text>
</comment>
<keyword evidence="3" id="KW-0285">Flavoprotein</keyword>